<feature type="non-terminal residue" evidence="3">
    <location>
        <position position="832"/>
    </location>
</feature>
<name>A0A933E8Z9_UNCTE</name>
<evidence type="ECO:0000313" key="4">
    <source>
        <dbReference type="Proteomes" id="UP000752292"/>
    </source>
</evidence>
<organism evidence="3 4">
    <name type="scientific">Tectimicrobiota bacterium</name>
    <dbReference type="NCBI Taxonomy" id="2528274"/>
    <lineage>
        <taxon>Bacteria</taxon>
        <taxon>Pseudomonadati</taxon>
        <taxon>Nitrospinota/Tectimicrobiota group</taxon>
        <taxon>Candidatus Tectimicrobiota</taxon>
    </lineage>
</organism>
<evidence type="ECO:0000313" key="3">
    <source>
        <dbReference type="EMBL" id="MBI4251065.1"/>
    </source>
</evidence>
<dbReference type="PANTHER" id="PTHR43156:SF2">
    <property type="entry name" value="STAGE II SPORULATION PROTEIN E"/>
    <property type="match status" value="1"/>
</dbReference>
<dbReference type="EMBL" id="JACQRX010000055">
    <property type="protein sequence ID" value="MBI4251065.1"/>
    <property type="molecule type" value="Genomic_DNA"/>
</dbReference>
<dbReference type="InterPro" id="IPR003018">
    <property type="entry name" value="GAF"/>
</dbReference>
<comment type="caution">
    <text evidence="3">The sequence shown here is derived from an EMBL/GenBank/DDBJ whole genome shotgun (WGS) entry which is preliminary data.</text>
</comment>
<dbReference type="AlphaFoldDB" id="A0A933E8Z9"/>
<dbReference type="SMART" id="SM00065">
    <property type="entry name" value="GAF"/>
    <property type="match status" value="3"/>
</dbReference>
<dbReference type="Pfam" id="PF13185">
    <property type="entry name" value="GAF_2"/>
    <property type="match status" value="3"/>
</dbReference>
<dbReference type="InterPro" id="IPR029016">
    <property type="entry name" value="GAF-like_dom_sf"/>
</dbReference>
<feature type="domain" description="GAF" evidence="2">
    <location>
        <begin position="588"/>
        <end position="735"/>
    </location>
</feature>
<evidence type="ECO:0000259" key="2">
    <source>
        <dbReference type="SMART" id="SM00065"/>
    </source>
</evidence>
<gene>
    <name evidence="3" type="ORF">HY618_01270</name>
</gene>
<proteinExistence type="predicted"/>
<protein>
    <submittedName>
        <fullName evidence="3">GAF domain-containing protein</fullName>
    </submittedName>
</protein>
<sequence length="832" mass="92372">MRIFLSLLTSPRLFRWVGVGGVACSLLFPLVAGSTSIWIMKNVTAGSETRQLAAHLRAELAEHLVLEDLQPPLSPKAISALDYLFHRSSLSRAENLKAIRLWSAEEKLLWSSRSGAGGSVPPPEAFREALRQGFTFRQIPPNTWYPAFQPKTSPLRLETWVALAGTEGEPPSSRFRFVVEVLSEPADLPAEVALYESLIWLISGSLGVAGLSLMLVGLSFLRRLHGTAARQAAHGMLTTKITRALSADLDPDRLFRNILQEIRQVVPCDRIVIAGVDPATREHRFWHVESDFSVPRFSGEGNREVGEWNLKHVYARMLPTNFPDLEKVDAPWVPYLLKGGLRSVFLMPILQEGEYFAHLGLSWARKGGVDPGSEALLSSLAGHLASAIRNATLFQRAERRASRLATLNALSQKIAQNIDLRETLDAIVQAAVELLGGDIARAFLLDEETGVLVPQAHAGRIPPPSAPLGTLRVGRGVIGRIVESGEPAILPDVQEVPEWQLNDWARENGLHAYVAHPLRLGGKPFGAIYCISTKAGFFTREDLDLLGSFSFQASIAIEKARLFAETRQRALRLELAGEITKALASTLRPGELFRTIAREIRRAVPCERCVIGSLDRESHRYHTWHAESEVELPVRDQAFDDEGTWWDRDVYESMRMVGIPDIRPISYRRAQEMADAGLRSVLVMPILQDGKSAAHIFLASVRPANFTRDHERLLASLSDHLGMALRNAMLYQASEDKTSRLEITGEIAKAVSSSLEPEEIFRTITREIRRAIPCERCAISTVDPQTAIPAYWHIDSDIEVEPLPPGQGMEAGGQLLEKVYARKEPYCIHDIL</sequence>
<dbReference type="InterPro" id="IPR052016">
    <property type="entry name" value="Bact_Sigma-Reg"/>
</dbReference>
<dbReference type="GO" id="GO:0016791">
    <property type="term" value="F:phosphatase activity"/>
    <property type="evidence" value="ECO:0007669"/>
    <property type="project" value="TreeGrafter"/>
</dbReference>
<feature type="domain" description="GAF" evidence="2">
    <location>
        <begin position="419"/>
        <end position="567"/>
    </location>
</feature>
<dbReference type="Gene3D" id="3.30.450.40">
    <property type="match status" value="4"/>
</dbReference>
<reference evidence="3" key="1">
    <citation type="submission" date="2020-07" db="EMBL/GenBank/DDBJ databases">
        <title>Huge and variable diversity of episymbiotic CPR bacteria and DPANN archaea in groundwater ecosystems.</title>
        <authorList>
            <person name="He C.Y."/>
            <person name="Keren R."/>
            <person name="Whittaker M."/>
            <person name="Farag I.F."/>
            <person name="Doudna J."/>
            <person name="Cate J.H.D."/>
            <person name="Banfield J.F."/>
        </authorList>
    </citation>
    <scope>NUCLEOTIDE SEQUENCE</scope>
    <source>
        <strain evidence="3">NC_groundwater_1370_Ag_S-0.2um_69_93</strain>
    </source>
</reference>
<keyword evidence="1" id="KW-0378">Hydrolase</keyword>
<dbReference type="SUPFAM" id="SSF55781">
    <property type="entry name" value="GAF domain-like"/>
    <property type="match status" value="4"/>
</dbReference>
<dbReference type="Proteomes" id="UP000752292">
    <property type="component" value="Unassembled WGS sequence"/>
</dbReference>
<feature type="domain" description="GAF" evidence="2">
    <location>
        <begin position="250"/>
        <end position="398"/>
    </location>
</feature>
<evidence type="ECO:0000256" key="1">
    <source>
        <dbReference type="ARBA" id="ARBA00022801"/>
    </source>
</evidence>
<dbReference type="PANTHER" id="PTHR43156">
    <property type="entry name" value="STAGE II SPORULATION PROTEIN E-RELATED"/>
    <property type="match status" value="1"/>
</dbReference>
<accession>A0A933E8Z9</accession>